<protein>
    <submittedName>
        <fullName evidence="2">EthD family reductase</fullName>
    </submittedName>
</protein>
<dbReference type="InterPro" id="IPR011008">
    <property type="entry name" value="Dimeric_a/b-barrel"/>
</dbReference>
<dbReference type="EMBL" id="JAGSOV010000079">
    <property type="protein sequence ID" value="MCO1660262.1"/>
    <property type="molecule type" value="Genomic_DNA"/>
</dbReference>
<proteinExistence type="predicted"/>
<dbReference type="InterPro" id="IPR009799">
    <property type="entry name" value="EthD_dom"/>
</dbReference>
<accession>A0ABT1AB54</accession>
<dbReference type="PANTHER" id="PTHR40260">
    <property type="entry name" value="BLR8190 PROTEIN"/>
    <property type="match status" value="1"/>
</dbReference>
<keyword evidence="3" id="KW-1185">Reference proteome</keyword>
<sequence length="103" mass="10795">MYQLTVLYHHPDDAAAFDKHYNEVHIPLASKMPGLRRYSVSHPAPGPDGSKPAYHLIAVLEWDDEAAFGAAVTSPEGAAATGDVANFATNGATMLSGSATLAT</sequence>
<evidence type="ECO:0000259" key="1">
    <source>
        <dbReference type="Pfam" id="PF07110"/>
    </source>
</evidence>
<organism evidence="2 3">
    <name type="scientific">Pseudonocardia humida</name>
    <dbReference type="NCBI Taxonomy" id="2800819"/>
    <lineage>
        <taxon>Bacteria</taxon>
        <taxon>Bacillati</taxon>
        <taxon>Actinomycetota</taxon>
        <taxon>Actinomycetes</taxon>
        <taxon>Pseudonocardiales</taxon>
        <taxon>Pseudonocardiaceae</taxon>
        <taxon>Pseudonocardia</taxon>
    </lineage>
</organism>
<evidence type="ECO:0000313" key="3">
    <source>
        <dbReference type="Proteomes" id="UP001165283"/>
    </source>
</evidence>
<dbReference type="SUPFAM" id="SSF54909">
    <property type="entry name" value="Dimeric alpha+beta barrel"/>
    <property type="match status" value="1"/>
</dbReference>
<dbReference type="RefSeq" id="WP_252445681.1">
    <property type="nucleotide sequence ID" value="NZ_JAGSOV010000079.1"/>
</dbReference>
<name>A0ABT1AB54_9PSEU</name>
<feature type="domain" description="EthD" evidence="1">
    <location>
        <begin position="13"/>
        <end position="89"/>
    </location>
</feature>
<dbReference type="Pfam" id="PF07110">
    <property type="entry name" value="EthD"/>
    <property type="match status" value="1"/>
</dbReference>
<dbReference type="NCBIfam" id="TIGR02118">
    <property type="entry name" value="EthD family reductase"/>
    <property type="match status" value="1"/>
</dbReference>
<evidence type="ECO:0000313" key="2">
    <source>
        <dbReference type="EMBL" id="MCO1660262.1"/>
    </source>
</evidence>
<reference evidence="2" key="1">
    <citation type="submission" date="2021-04" db="EMBL/GenBank/DDBJ databases">
        <title>Pseudonocardia sp. nov., isolated from sandy soil of mangrove forest.</title>
        <authorList>
            <person name="Zan Z."/>
            <person name="Huang R."/>
            <person name="Liu W."/>
        </authorList>
    </citation>
    <scope>NUCLEOTIDE SEQUENCE</scope>
    <source>
        <strain evidence="2">S2-4</strain>
    </source>
</reference>
<comment type="caution">
    <text evidence="2">The sequence shown here is derived from an EMBL/GenBank/DDBJ whole genome shotgun (WGS) entry which is preliminary data.</text>
</comment>
<dbReference type="PANTHER" id="PTHR40260:SF2">
    <property type="entry name" value="BLR8190 PROTEIN"/>
    <property type="match status" value="1"/>
</dbReference>
<dbReference type="Gene3D" id="3.30.70.100">
    <property type="match status" value="1"/>
</dbReference>
<dbReference type="Proteomes" id="UP001165283">
    <property type="component" value="Unassembled WGS sequence"/>
</dbReference>
<gene>
    <name evidence="2" type="ORF">KDL28_34900</name>
</gene>